<accession>A0A1A9UUQ2</accession>
<dbReference type="EnsemblMetazoa" id="GAUT016080-RA">
    <property type="protein sequence ID" value="GAUT016080-PA"/>
    <property type="gene ID" value="GAUT016080"/>
</dbReference>
<keyword evidence="1" id="KW-1133">Transmembrane helix</keyword>
<dbReference type="AlphaFoldDB" id="A0A1A9UUQ2"/>
<keyword evidence="1" id="KW-0812">Transmembrane</keyword>
<organism evidence="2 3">
    <name type="scientific">Glossina austeni</name>
    <name type="common">Savannah tsetse fly</name>
    <dbReference type="NCBI Taxonomy" id="7395"/>
    <lineage>
        <taxon>Eukaryota</taxon>
        <taxon>Metazoa</taxon>
        <taxon>Ecdysozoa</taxon>
        <taxon>Arthropoda</taxon>
        <taxon>Hexapoda</taxon>
        <taxon>Insecta</taxon>
        <taxon>Pterygota</taxon>
        <taxon>Neoptera</taxon>
        <taxon>Endopterygota</taxon>
        <taxon>Diptera</taxon>
        <taxon>Brachycera</taxon>
        <taxon>Muscomorpha</taxon>
        <taxon>Hippoboscoidea</taxon>
        <taxon>Glossinidae</taxon>
        <taxon>Glossina</taxon>
    </lineage>
</organism>
<proteinExistence type="predicted"/>
<evidence type="ECO:0000313" key="2">
    <source>
        <dbReference type="EnsemblMetazoa" id="GAUT016080-PA"/>
    </source>
</evidence>
<keyword evidence="3" id="KW-1185">Reference proteome</keyword>
<sequence length="169" mass="19999">MNISLKKARIAFYSFEEILAFIRIHIFVILMPISAQTFKSIFSFNGSATEEMYKADYNGQTDRQISLWADKLVGQRRTDEYIPHEEMHTLDRVSRAFKIRIIKRRTNGTTCIFQKPAKEKAAVMKTTSLLPTTFQQYFNPKMEDKRVKKLMYRTEWNHSSFTMFCMINI</sequence>
<evidence type="ECO:0000256" key="1">
    <source>
        <dbReference type="SAM" id="Phobius"/>
    </source>
</evidence>
<dbReference type="Proteomes" id="UP000078200">
    <property type="component" value="Unassembled WGS sequence"/>
</dbReference>
<reference evidence="2" key="1">
    <citation type="submission" date="2020-05" db="UniProtKB">
        <authorList>
            <consortium name="EnsemblMetazoa"/>
        </authorList>
    </citation>
    <scope>IDENTIFICATION</scope>
    <source>
        <strain evidence="2">TTRI</strain>
    </source>
</reference>
<feature type="transmembrane region" description="Helical" evidence="1">
    <location>
        <begin position="12"/>
        <end position="33"/>
    </location>
</feature>
<dbReference type="VEuPathDB" id="VectorBase:GAUT016080"/>
<evidence type="ECO:0000313" key="3">
    <source>
        <dbReference type="Proteomes" id="UP000078200"/>
    </source>
</evidence>
<protein>
    <submittedName>
        <fullName evidence="2">Uncharacterized protein</fullName>
    </submittedName>
</protein>
<name>A0A1A9UUQ2_GLOAU</name>
<keyword evidence="1" id="KW-0472">Membrane</keyword>